<dbReference type="PANTHER" id="PTHR33446:SF2">
    <property type="entry name" value="PROTEIN TONB"/>
    <property type="match status" value="1"/>
</dbReference>
<dbReference type="InterPro" id="IPR051045">
    <property type="entry name" value="TonB-dependent_transducer"/>
</dbReference>
<dbReference type="Proteomes" id="UP000290407">
    <property type="component" value="Unassembled WGS sequence"/>
</dbReference>
<accession>A0A4Q2UNL3</accession>
<dbReference type="SUPFAM" id="SSF74653">
    <property type="entry name" value="TolA/TonB C-terminal domain"/>
    <property type="match status" value="1"/>
</dbReference>
<keyword evidence="3" id="KW-1185">Reference proteome</keyword>
<comment type="caution">
    <text evidence="2">The sequence shown here is derived from an EMBL/GenBank/DDBJ whole genome shotgun (WGS) entry which is preliminary data.</text>
</comment>
<feature type="domain" description="TonB C-terminal" evidence="1">
    <location>
        <begin position="37"/>
        <end position="101"/>
    </location>
</feature>
<organism evidence="2 3">
    <name type="scientific">Spirosoma sordidisoli</name>
    <dbReference type="NCBI Taxonomy" id="2502893"/>
    <lineage>
        <taxon>Bacteria</taxon>
        <taxon>Pseudomonadati</taxon>
        <taxon>Bacteroidota</taxon>
        <taxon>Cytophagia</taxon>
        <taxon>Cytophagales</taxon>
        <taxon>Cytophagaceae</taxon>
        <taxon>Spirosoma</taxon>
    </lineage>
</organism>
<dbReference type="Gene3D" id="3.30.1150.10">
    <property type="match status" value="1"/>
</dbReference>
<proteinExistence type="predicted"/>
<dbReference type="GO" id="GO:0031992">
    <property type="term" value="F:energy transducer activity"/>
    <property type="evidence" value="ECO:0007669"/>
    <property type="project" value="TreeGrafter"/>
</dbReference>
<dbReference type="AlphaFoldDB" id="A0A4Q2UNL3"/>
<protein>
    <submittedName>
        <fullName evidence="2">Energy transducer TonB</fullName>
    </submittedName>
</protein>
<name>A0A4Q2UNL3_9BACT</name>
<dbReference type="GO" id="GO:0098797">
    <property type="term" value="C:plasma membrane protein complex"/>
    <property type="evidence" value="ECO:0007669"/>
    <property type="project" value="TreeGrafter"/>
</dbReference>
<dbReference type="Pfam" id="PF03544">
    <property type="entry name" value="TonB_C"/>
    <property type="match status" value="1"/>
</dbReference>
<dbReference type="InterPro" id="IPR037682">
    <property type="entry name" value="TonB_C"/>
</dbReference>
<evidence type="ECO:0000313" key="2">
    <source>
        <dbReference type="EMBL" id="RYC69180.1"/>
    </source>
</evidence>
<dbReference type="RefSeq" id="WP_077924361.1">
    <property type="nucleotide sequence ID" value="NZ_SBLB01000004.1"/>
</dbReference>
<evidence type="ECO:0000259" key="1">
    <source>
        <dbReference type="Pfam" id="PF03544"/>
    </source>
</evidence>
<dbReference type="PANTHER" id="PTHR33446">
    <property type="entry name" value="PROTEIN TONB-RELATED"/>
    <property type="match status" value="1"/>
</dbReference>
<gene>
    <name evidence="2" type="ORF">EQG79_17435</name>
</gene>
<reference evidence="2 3" key="1">
    <citation type="submission" date="2019-01" db="EMBL/GenBank/DDBJ databases">
        <title>Spirosoma flava sp. nov., a propanil-degrading bacterium isolated from herbicide-contaminated soil.</title>
        <authorList>
            <person name="Zhang L."/>
            <person name="Jiang J.-D."/>
        </authorList>
    </citation>
    <scope>NUCLEOTIDE SEQUENCE [LARGE SCALE GENOMIC DNA]</scope>
    <source>
        <strain evidence="2 3">TY50</strain>
    </source>
</reference>
<dbReference type="EMBL" id="SBLB01000004">
    <property type="protein sequence ID" value="RYC69180.1"/>
    <property type="molecule type" value="Genomic_DNA"/>
</dbReference>
<evidence type="ECO:0000313" key="3">
    <source>
        <dbReference type="Proteomes" id="UP000290407"/>
    </source>
</evidence>
<dbReference type="GO" id="GO:0055085">
    <property type="term" value="P:transmembrane transport"/>
    <property type="evidence" value="ECO:0007669"/>
    <property type="project" value="InterPro"/>
</dbReference>
<sequence>MASSQRSAGPVNPIFPGGAPALQRFVDQTRRPLSVATSGTVFVEFVVNADGSVGNCIVRKGINTEADLEAVRIVASMPAWTPGTVDGEPARYKFILPIDFTAGI</sequence>